<reference evidence="2 3" key="1">
    <citation type="submission" date="2017-06" db="EMBL/GenBank/DDBJ databases">
        <authorList>
            <person name="Kim H.J."/>
            <person name="Triplett B.A."/>
        </authorList>
    </citation>
    <scope>NUCLEOTIDE SEQUENCE [LARGE SCALE GENOMIC DNA]</scope>
    <source>
        <strain evidence="2">FRACA_ARgP5</strain>
    </source>
</reference>
<name>A0A2I2KVG0_9ACTN</name>
<keyword evidence="1" id="KW-0472">Membrane</keyword>
<keyword evidence="3" id="KW-1185">Reference proteome</keyword>
<sequence>MSALAALERSLDLQPFSLEIEELEPLEAPFDWDGFWSGFRAGVAVVGVLGGGIAIGVAIT</sequence>
<feature type="transmembrane region" description="Helical" evidence="1">
    <location>
        <begin position="39"/>
        <end position="59"/>
    </location>
</feature>
<dbReference type="EMBL" id="FZMO01000288">
    <property type="protein sequence ID" value="SNQ49638.1"/>
    <property type="molecule type" value="Genomic_DNA"/>
</dbReference>
<keyword evidence="1" id="KW-1133">Transmembrane helix</keyword>
<evidence type="ECO:0000256" key="1">
    <source>
        <dbReference type="SAM" id="Phobius"/>
    </source>
</evidence>
<evidence type="ECO:0000313" key="3">
    <source>
        <dbReference type="Proteomes" id="UP000234331"/>
    </source>
</evidence>
<proteinExistence type="predicted"/>
<protein>
    <submittedName>
        <fullName evidence="2">Uncharacterized protein</fullName>
    </submittedName>
</protein>
<accession>A0A2I2KVG0</accession>
<dbReference type="Proteomes" id="UP000234331">
    <property type="component" value="Unassembled WGS sequence"/>
</dbReference>
<keyword evidence="1" id="KW-0812">Transmembrane</keyword>
<gene>
    <name evidence="2" type="ORF">FRACA_3580006</name>
</gene>
<organism evidence="2 3">
    <name type="scientific">Frankia canadensis</name>
    <dbReference type="NCBI Taxonomy" id="1836972"/>
    <lineage>
        <taxon>Bacteria</taxon>
        <taxon>Bacillati</taxon>
        <taxon>Actinomycetota</taxon>
        <taxon>Actinomycetes</taxon>
        <taxon>Frankiales</taxon>
        <taxon>Frankiaceae</taxon>
        <taxon>Frankia</taxon>
    </lineage>
</organism>
<dbReference type="AlphaFoldDB" id="A0A2I2KVG0"/>
<evidence type="ECO:0000313" key="2">
    <source>
        <dbReference type="EMBL" id="SNQ49638.1"/>
    </source>
</evidence>
<dbReference type="RefSeq" id="WP_101833094.1">
    <property type="nucleotide sequence ID" value="NZ_FZMO01000288.1"/>
</dbReference>